<gene>
    <name evidence="1" type="ORF">BTA35_0203075</name>
</gene>
<evidence type="ECO:0000313" key="1">
    <source>
        <dbReference type="EMBL" id="OOV88503.1"/>
    </source>
</evidence>
<evidence type="ECO:0008006" key="3">
    <source>
        <dbReference type="Google" id="ProtNLM"/>
    </source>
</evidence>
<protein>
    <recommendedName>
        <fullName evidence="3">Phasin domain-containing protein</fullName>
    </recommendedName>
</protein>
<comment type="caution">
    <text evidence="1">The sequence shown here is derived from an EMBL/GenBank/DDBJ whole genome shotgun (WGS) entry which is preliminary data.</text>
</comment>
<accession>A0A1T1HF96</accession>
<dbReference type="RefSeq" id="WP_077242941.1">
    <property type="nucleotide sequence ID" value="NZ_FXTS01000001.1"/>
</dbReference>
<organism evidence="1 2">
    <name type="scientific">Oceanospirillum linum</name>
    <dbReference type="NCBI Taxonomy" id="966"/>
    <lineage>
        <taxon>Bacteria</taxon>
        <taxon>Pseudomonadati</taxon>
        <taxon>Pseudomonadota</taxon>
        <taxon>Gammaproteobacteria</taxon>
        <taxon>Oceanospirillales</taxon>
        <taxon>Oceanospirillaceae</taxon>
        <taxon>Oceanospirillum</taxon>
    </lineage>
</organism>
<reference evidence="1" key="1">
    <citation type="submission" date="2017-02" db="EMBL/GenBank/DDBJ databases">
        <title>Draft Genome Sequence of the Salt Water Bacterium Oceanospirillum linum ATCC 11336.</title>
        <authorList>
            <person name="Trachtenberg A.M."/>
            <person name="Carney J.G."/>
            <person name="Linnane J.D."/>
            <person name="Rheaume B.A."/>
            <person name="Pitts N.L."/>
            <person name="Mykles D.L."/>
            <person name="Maclea K.S."/>
        </authorList>
    </citation>
    <scope>NUCLEOTIDE SEQUENCE [LARGE SCALE GENOMIC DNA]</scope>
    <source>
        <strain evidence="1">ATCC 11336</strain>
    </source>
</reference>
<dbReference type="Proteomes" id="UP000190064">
    <property type="component" value="Unassembled WGS sequence"/>
</dbReference>
<name>A0A1T1HF96_OCELI</name>
<keyword evidence="2" id="KW-1185">Reference proteome</keyword>
<proteinExistence type="predicted"/>
<sequence length="118" mass="13357">MSLFDQWSSDLQKTFKSLSESANWKPAEVMGDLASSEAKIAEKLVHQQSRYISDSVSQFSKHMMDMMSKTDPVVAAEAHYSFFCDQQVKASSQYLSVLDLMGEARELMTEKVNTAFTR</sequence>
<evidence type="ECO:0000313" key="2">
    <source>
        <dbReference type="Proteomes" id="UP000190064"/>
    </source>
</evidence>
<dbReference type="AlphaFoldDB" id="A0A1T1HF96"/>
<dbReference type="EMBL" id="MTSD02000001">
    <property type="protein sequence ID" value="OOV88503.1"/>
    <property type="molecule type" value="Genomic_DNA"/>
</dbReference>